<organism evidence="1 2">
    <name type="scientific">Macrophomina phaseolina (strain MS6)</name>
    <name type="common">Charcoal rot fungus</name>
    <dbReference type="NCBI Taxonomy" id="1126212"/>
    <lineage>
        <taxon>Eukaryota</taxon>
        <taxon>Fungi</taxon>
        <taxon>Dikarya</taxon>
        <taxon>Ascomycota</taxon>
        <taxon>Pezizomycotina</taxon>
        <taxon>Dothideomycetes</taxon>
        <taxon>Dothideomycetes incertae sedis</taxon>
        <taxon>Botryosphaeriales</taxon>
        <taxon>Botryosphaeriaceae</taxon>
        <taxon>Macrophomina</taxon>
    </lineage>
</organism>
<proteinExistence type="predicted"/>
<dbReference type="HOGENOM" id="CLU_1896618_0_0_1"/>
<reference evidence="1 2" key="1">
    <citation type="journal article" date="2012" name="BMC Genomics">
        <title>Tools to kill: Genome of one of the most destructive plant pathogenic fungi Macrophomina phaseolina.</title>
        <authorList>
            <person name="Islam M.S."/>
            <person name="Haque M.S."/>
            <person name="Islam M.M."/>
            <person name="Emdad E.M."/>
            <person name="Halim A."/>
            <person name="Hossen Q.M.M."/>
            <person name="Hossain M.Z."/>
            <person name="Ahmed B."/>
            <person name="Rahim S."/>
            <person name="Rahman M.S."/>
            <person name="Alam M.M."/>
            <person name="Hou S."/>
            <person name="Wan X."/>
            <person name="Saito J.A."/>
            <person name="Alam M."/>
        </authorList>
    </citation>
    <scope>NUCLEOTIDE SEQUENCE [LARGE SCALE GENOMIC DNA]</scope>
    <source>
        <strain evidence="1 2">MS6</strain>
    </source>
</reference>
<sequence>MLIVETQPIFSVTATEKSFVLGVLRLQKRGFVQMLVRKTIGHLLPTDLTVIIEDDLFKNYWARTVKTWERTDGLWKEGHPGLYWERYMTEDALRAWCKLAVRSIFDPISEAANRLLLPLSVPYVQVAILPDPFG</sequence>
<name>K2SHJ3_MACPH</name>
<dbReference type="Proteomes" id="UP000007129">
    <property type="component" value="Unassembled WGS sequence"/>
</dbReference>
<dbReference type="VEuPathDB" id="FungiDB:MPH_00849"/>
<accession>K2SHJ3</accession>
<dbReference type="InParanoid" id="K2SHJ3"/>
<protein>
    <submittedName>
        <fullName evidence="1">Uncharacterized protein</fullName>
    </submittedName>
</protein>
<dbReference type="EMBL" id="AHHD01000035">
    <property type="protein sequence ID" value="EKG21929.1"/>
    <property type="molecule type" value="Genomic_DNA"/>
</dbReference>
<evidence type="ECO:0000313" key="1">
    <source>
        <dbReference type="EMBL" id="EKG21929.1"/>
    </source>
</evidence>
<comment type="caution">
    <text evidence="1">The sequence shown here is derived from an EMBL/GenBank/DDBJ whole genome shotgun (WGS) entry which is preliminary data.</text>
</comment>
<dbReference type="AlphaFoldDB" id="K2SHJ3"/>
<evidence type="ECO:0000313" key="2">
    <source>
        <dbReference type="Proteomes" id="UP000007129"/>
    </source>
</evidence>
<dbReference type="OrthoDB" id="3937619at2759"/>
<gene>
    <name evidence="1" type="ORF">MPH_00849</name>
</gene>